<feature type="compositionally biased region" description="Polar residues" evidence="5">
    <location>
        <begin position="508"/>
        <end position="517"/>
    </location>
</feature>
<comment type="caution">
    <text evidence="8">The sequence shown here is derived from an EMBL/GenBank/DDBJ whole genome shotgun (WGS) entry which is preliminary data.</text>
</comment>
<dbReference type="SMART" id="SM00243">
    <property type="entry name" value="GAS2"/>
    <property type="match status" value="1"/>
</dbReference>
<dbReference type="OMA" id="MQIAKTY"/>
<dbReference type="Gene3D" id="3.30.920.20">
    <property type="entry name" value="Gas2-like domain"/>
    <property type="match status" value="1"/>
</dbReference>
<feature type="compositionally biased region" description="Polar residues" evidence="5">
    <location>
        <begin position="547"/>
        <end position="575"/>
    </location>
</feature>
<feature type="compositionally biased region" description="Low complexity" evidence="5">
    <location>
        <begin position="758"/>
        <end position="792"/>
    </location>
</feature>
<keyword evidence="3" id="KW-0206">Cytoskeleton</keyword>
<dbReference type="SUPFAM" id="SSF47576">
    <property type="entry name" value="Calponin-homology domain, CH-domain"/>
    <property type="match status" value="2"/>
</dbReference>
<sequence length="934" mass="103327">MPVETKCSPIFTIGPFVDHHPHLHHHHHHHHHHPLLHHHHVPWTNRISSSINESDGDRDSSHSSEATNSDHCQLDSTSTTSTESNQSTPPMQYNNENREMSPPTSTTTTSTIVNEKPALPPRPSHLQANSSNHRTKTFNRSSPNRTTPNTPSCPISSGSSPMTSEKEYTERIAKLQMDNLIPLKEDVSDWINRIMNLPDRYYLNVENFMDRLDNGVIVCKLAKLIEEQCNLVVPNQQSKLANQMTPLAKTGTKTLPLYMDIYNCPVILIMIERLVDKRFSPVCHPNEVARQLSSSSSLSTTVAAAAAVENSVTPNGVHYYNATNFSPIGSLCSPSNTFSASTMKCWDNAKSSTFFARDNVSNFLNWCRLLGVKDAVLFETEDLVSHVNQRNVVLCLLEVARIACTRHQFSPAPGLVEFELEIEREIAQELKHEEELKMKLEFDSPNDDKTNEEQTDSRLSNMESVSLPEVDQIDSVHGSVDLTTIQSIDTEKIINKETNDEDEVTINRPLSSQSDNPIETKLKEEEEEETSATESEDMLVHQRESSIDTNVTELTGENRQPSPTNSVISSASSTYLDPGISCGASSNDASSSHSTTPTPMTSELDHKVMQIAKTYYGKEARQGVQRLSEGKYKIANRIVFVRLLKARHVMVRVGGGWTTLSHFLVRHGGDPNHEILPDELLPLDTKMQSSNNGPRRRSSSTHTLVIPGGVLGGQYSSKTPTPTPDIGSRCSVMTPPTTSSTGVSAVNNHNNHFSRYCGSTPVSRRSSLSSPEPSFGSSTSGYSSSGTASNNTIRPIGSSSDTKIPVLRRRQRLPSLQLSHEPFRFNSNRSSNGAGLYGLPRSTSTILTGPGSELSQIPRSRYPNYLQSSQHITRRNNQQQLSNIPITSTSYSNISSSPSSPIMFTTPNTNQNNRPTFSTVRSTTTTTTTTKTRT</sequence>
<feature type="compositionally biased region" description="Polar residues" evidence="5">
    <location>
        <begin position="63"/>
        <end position="75"/>
    </location>
</feature>
<name>A0A9Q0RKB6_BLOTA</name>
<feature type="region of interest" description="Disordered" evidence="5">
    <location>
        <begin position="439"/>
        <end position="471"/>
    </location>
</feature>
<feature type="region of interest" description="Disordered" evidence="5">
    <location>
        <begin position="905"/>
        <end position="934"/>
    </location>
</feature>
<dbReference type="InterPro" id="IPR003108">
    <property type="entry name" value="GAR_dom"/>
</dbReference>
<dbReference type="PANTHER" id="PTHR46756">
    <property type="entry name" value="TRANSGELIN"/>
    <property type="match status" value="1"/>
</dbReference>
<reference evidence="8" key="1">
    <citation type="submission" date="2022-12" db="EMBL/GenBank/DDBJ databases">
        <title>Genome assemblies of Blomia tropicalis.</title>
        <authorList>
            <person name="Cui Y."/>
        </authorList>
    </citation>
    <scope>NUCLEOTIDE SEQUENCE</scope>
    <source>
        <tissue evidence="8">Adult mites</tissue>
    </source>
</reference>
<evidence type="ECO:0000256" key="1">
    <source>
        <dbReference type="ARBA" id="ARBA00004245"/>
    </source>
</evidence>
<dbReference type="GO" id="GO:0008017">
    <property type="term" value="F:microtubule binding"/>
    <property type="evidence" value="ECO:0007669"/>
    <property type="project" value="InterPro"/>
</dbReference>
<proteinExistence type="inferred from homology"/>
<dbReference type="PANTHER" id="PTHR46756:SF13">
    <property type="entry name" value="GROWTH ARREST-SPECIFIC PROTEIN 2"/>
    <property type="match status" value="1"/>
</dbReference>
<feature type="region of interest" description="Disordered" evidence="5">
    <location>
        <begin position="687"/>
        <end position="806"/>
    </location>
</feature>
<evidence type="ECO:0000259" key="7">
    <source>
        <dbReference type="PROSITE" id="PS51460"/>
    </source>
</evidence>
<feature type="region of interest" description="Disordered" evidence="5">
    <location>
        <begin position="493"/>
        <end position="601"/>
    </location>
</feature>
<feature type="compositionally biased region" description="Acidic residues" evidence="5">
    <location>
        <begin position="525"/>
        <end position="537"/>
    </location>
</feature>
<feature type="compositionally biased region" description="Basic and acidic residues" evidence="5">
    <location>
        <begin position="439"/>
        <end position="456"/>
    </location>
</feature>
<evidence type="ECO:0000259" key="6">
    <source>
        <dbReference type="PROSITE" id="PS50021"/>
    </source>
</evidence>
<dbReference type="GO" id="GO:0008093">
    <property type="term" value="F:cytoskeletal anchor activity"/>
    <property type="evidence" value="ECO:0007669"/>
    <property type="project" value="TreeGrafter"/>
</dbReference>
<dbReference type="SUPFAM" id="SSF143575">
    <property type="entry name" value="GAS2 domain-like"/>
    <property type="match status" value="1"/>
</dbReference>
<feature type="compositionally biased region" description="Low complexity" evidence="5">
    <location>
        <begin position="581"/>
        <end position="601"/>
    </location>
</feature>
<feature type="compositionally biased region" description="Polar residues" evidence="5">
    <location>
        <begin position="734"/>
        <end position="753"/>
    </location>
</feature>
<dbReference type="InterPro" id="IPR001715">
    <property type="entry name" value="CH_dom"/>
</dbReference>
<dbReference type="GO" id="GO:0051764">
    <property type="term" value="P:actin crosslink formation"/>
    <property type="evidence" value="ECO:0007669"/>
    <property type="project" value="TreeGrafter"/>
</dbReference>
<evidence type="ECO:0000256" key="2">
    <source>
        <dbReference type="ARBA" id="ARBA00022490"/>
    </source>
</evidence>
<gene>
    <name evidence="8" type="ORF">RDWZM_004805</name>
</gene>
<keyword evidence="2" id="KW-0963">Cytoplasm</keyword>
<dbReference type="PROSITE" id="PS51460">
    <property type="entry name" value="GAR"/>
    <property type="match status" value="1"/>
</dbReference>
<dbReference type="CDD" id="cd21204">
    <property type="entry name" value="CH_GAS2-like"/>
    <property type="match status" value="1"/>
</dbReference>
<feature type="compositionally biased region" description="Polar residues" evidence="5">
    <location>
        <begin position="126"/>
        <end position="163"/>
    </location>
</feature>
<dbReference type="InterPro" id="IPR036534">
    <property type="entry name" value="GAR_dom_sf"/>
</dbReference>
<accession>A0A9Q0RKB6</accession>
<comment type="subcellular location">
    <subcellularLocation>
        <location evidence="1">Cytoplasm</location>
        <location evidence="1">Cytoskeleton</location>
    </subcellularLocation>
</comment>
<dbReference type="Gene3D" id="1.10.418.10">
    <property type="entry name" value="Calponin-like domain"/>
    <property type="match status" value="2"/>
</dbReference>
<protein>
    <submittedName>
        <fullName evidence="8">Uncharacterized protein</fullName>
    </submittedName>
</protein>
<keyword evidence="9" id="KW-1185">Reference proteome</keyword>
<evidence type="ECO:0000256" key="5">
    <source>
        <dbReference type="SAM" id="MobiDB-lite"/>
    </source>
</evidence>
<evidence type="ECO:0000256" key="3">
    <source>
        <dbReference type="ARBA" id="ARBA00023212"/>
    </source>
</evidence>
<evidence type="ECO:0000256" key="4">
    <source>
        <dbReference type="ARBA" id="ARBA00038441"/>
    </source>
</evidence>
<dbReference type="SMART" id="SM00033">
    <property type="entry name" value="CH"/>
    <property type="match status" value="1"/>
</dbReference>
<dbReference type="Pfam" id="PF00307">
    <property type="entry name" value="CH"/>
    <property type="match status" value="1"/>
</dbReference>
<dbReference type="GO" id="GO:0051015">
    <property type="term" value="F:actin filament binding"/>
    <property type="evidence" value="ECO:0007669"/>
    <property type="project" value="TreeGrafter"/>
</dbReference>
<dbReference type="EMBL" id="JAPWDV010000002">
    <property type="protein sequence ID" value="KAJ6218993.1"/>
    <property type="molecule type" value="Genomic_DNA"/>
</dbReference>
<feature type="region of interest" description="Disordered" evidence="5">
    <location>
        <begin position="47"/>
        <end position="167"/>
    </location>
</feature>
<dbReference type="Pfam" id="PF02187">
    <property type="entry name" value="GAS2"/>
    <property type="match status" value="1"/>
</dbReference>
<feature type="compositionally biased region" description="Low complexity" evidence="5">
    <location>
        <begin position="101"/>
        <end position="111"/>
    </location>
</feature>
<feature type="compositionally biased region" description="Low complexity" evidence="5">
    <location>
        <begin position="76"/>
        <end position="88"/>
    </location>
</feature>
<dbReference type="GO" id="GO:0005884">
    <property type="term" value="C:actin filament"/>
    <property type="evidence" value="ECO:0007669"/>
    <property type="project" value="TreeGrafter"/>
</dbReference>
<feature type="domain" description="GAR" evidence="7">
    <location>
        <begin position="592"/>
        <end position="671"/>
    </location>
</feature>
<feature type="domain" description="Calponin-homology (CH)" evidence="6">
    <location>
        <begin position="181"/>
        <end position="403"/>
    </location>
</feature>
<evidence type="ECO:0000313" key="9">
    <source>
        <dbReference type="Proteomes" id="UP001142055"/>
    </source>
</evidence>
<organism evidence="8 9">
    <name type="scientific">Blomia tropicalis</name>
    <name type="common">Mite</name>
    <dbReference type="NCBI Taxonomy" id="40697"/>
    <lineage>
        <taxon>Eukaryota</taxon>
        <taxon>Metazoa</taxon>
        <taxon>Ecdysozoa</taxon>
        <taxon>Arthropoda</taxon>
        <taxon>Chelicerata</taxon>
        <taxon>Arachnida</taxon>
        <taxon>Acari</taxon>
        <taxon>Acariformes</taxon>
        <taxon>Sarcoptiformes</taxon>
        <taxon>Astigmata</taxon>
        <taxon>Glycyphagoidea</taxon>
        <taxon>Echimyopodidae</taxon>
        <taxon>Blomia</taxon>
    </lineage>
</organism>
<dbReference type="InterPro" id="IPR036872">
    <property type="entry name" value="CH_dom_sf"/>
</dbReference>
<dbReference type="PROSITE" id="PS50021">
    <property type="entry name" value="CH"/>
    <property type="match status" value="1"/>
</dbReference>
<evidence type="ECO:0000313" key="8">
    <source>
        <dbReference type="EMBL" id="KAJ6218993.1"/>
    </source>
</evidence>
<dbReference type="AlphaFoldDB" id="A0A9Q0RKB6"/>
<comment type="similarity">
    <text evidence="4">Belongs to the GAS2 family.</text>
</comment>
<dbReference type="Proteomes" id="UP001142055">
    <property type="component" value="Chromosome 2"/>
</dbReference>